<dbReference type="AlphaFoldDB" id="A0A077QFX8"/>
<dbReference type="EMBL" id="CBTB010000098">
    <property type="protein sequence ID" value="CDH32043.1"/>
    <property type="molecule type" value="Genomic_DNA"/>
</dbReference>
<gene>
    <name evidence="1" type="ORF">XBI1_1870009</name>
</gene>
<comment type="caution">
    <text evidence="1">The sequence shown here is derived from an EMBL/GenBank/DDBJ whole genome shotgun (WGS) entry which is preliminary data.</text>
</comment>
<reference evidence="1" key="1">
    <citation type="submission" date="2013-07" db="EMBL/GenBank/DDBJ databases">
        <title>Sub-species coevolution in mutualistic symbiosis.</title>
        <authorList>
            <person name="Murfin K."/>
            <person name="Klassen J."/>
            <person name="Lee M."/>
            <person name="Forst S."/>
            <person name="Stock P."/>
            <person name="Goodrich-Blair H."/>
        </authorList>
    </citation>
    <scope>NUCLEOTIDE SEQUENCE [LARGE SCALE GENOMIC DNA]</scope>
    <source>
        <strain evidence="1">Intermedium</strain>
    </source>
</reference>
<name>A0A077QFX8_XENBV</name>
<accession>A0A077QFX8</accession>
<sequence length="100" mass="10835">MELTRDALNRWQNGADIHNQAAFLQNLGLGDAKFVASRRRNANTAWAIWSDGAIELFGMGSPVTGLAIVTFPIELSSISYFISIAECLAVDPGSENIVHT</sequence>
<evidence type="ECO:0000313" key="1">
    <source>
        <dbReference type="EMBL" id="CDH32043.1"/>
    </source>
</evidence>
<dbReference type="HOGENOM" id="CLU_2304968_0_0_6"/>
<dbReference type="RefSeq" id="WP_230585876.1">
    <property type="nucleotide sequence ID" value="NZ_CAWLWA010000137.1"/>
</dbReference>
<dbReference type="Proteomes" id="UP000028480">
    <property type="component" value="Unassembled WGS sequence"/>
</dbReference>
<proteinExistence type="predicted"/>
<organism evidence="1">
    <name type="scientific">Xenorhabdus bovienii str. Intermedium</name>
    <dbReference type="NCBI Taxonomy" id="1379677"/>
    <lineage>
        <taxon>Bacteria</taxon>
        <taxon>Pseudomonadati</taxon>
        <taxon>Pseudomonadota</taxon>
        <taxon>Gammaproteobacteria</taxon>
        <taxon>Enterobacterales</taxon>
        <taxon>Morganellaceae</taxon>
        <taxon>Xenorhabdus</taxon>
    </lineage>
</organism>
<protein>
    <submittedName>
        <fullName evidence="1">Phage tail fiber protein</fullName>
    </submittedName>
</protein>